<evidence type="ECO:0000259" key="2">
    <source>
        <dbReference type="PROSITE" id="PS51832"/>
    </source>
</evidence>
<dbReference type="Proteomes" id="UP000672097">
    <property type="component" value="Unassembled WGS sequence"/>
</dbReference>
<dbReference type="InterPro" id="IPR003660">
    <property type="entry name" value="HAMP_dom"/>
</dbReference>
<organism evidence="3 4">
    <name type="scientific">Ideonella paludis</name>
    <dbReference type="NCBI Taxonomy" id="1233411"/>
    <lineage>
        <taxon>Bacteria</taxon>
        <taxon>Pseudomonadati</taxon>
        <taxon>Pseudomonadota</taxon>
        <taxon>Betaproteobacteria</taxon>
        <taxon>Burkholderiales</taxon>
        <taxon>Sphaerotilaceae</taxon>
        <taxon>Ideonella</taxon>
    </lineage>
</organism>
<dbReference type="PROSITE" id="PS50885">
    <property type="entry name" value="HAMP"/>
    <property type="match status" value="1"/>
</dbReference>
<dbReference type="Gene3D" id="3.30.450.40">
    <property type="match status" value="1"/>
</dbReference>
<dbReference type="InterPro" id="IPR052020">
    <property type="entry name" value="Cyclic_di-GMP/3'3'-cGAMP_PDE"/>
</dbReference>
<dbReference type="SUPFAM" id="SSF109604">
    <property type="entry name" value="HD-domain/PDEase-like"/>
    <property type="match status" value="2"/>
</dbReference>
<protein>
    <submittedName>
        <fullName evidence="3">HD domain-containing protein</fullName>
    </submittedName>
</protein>
<accession>A0ABS5DY08</accession>
<evidence type="ECO:0000259" key="1">
    <source>
        <dbReference type="PROSITE" id="PS50885"/>
    </source>
</evidence>
<proteinExistence type="predicted"/>
<evidence type="ECO:0000313" key="3">
    <source>
        <dbReference type="EMBL" id="MBQ0936035.1"/>
    </source>
</evidence>
<gene>
    <name evidence="3" type="ORF">KAK11_11915</name>
</gene>
<feature type="domain" description="HD-GYP" evidence="2">
    <location>
        <begin position="739"/>
        <end position="962"/>
    </location>
</feature>
<dbReference type="PANTHER" id="PTHR45228">
    <property type="entry name" value="CYCLIC DI-GMP PHOSPHODIESTERASE TM_0186-RELATED"/>
    <property type="match status" value="1"/>
</dbReference>
<dbReference type="Pfam" id="PF13487">
    <property type="entry name" value="HD_5"/>
    <property type="match status" value="1"/>
</dbReference>
<dbReference type="InterPro" id="IPR029016">
    <property type="entry name" value="GAF-like_dom_sf"/>
</dbReference>
<reference evidence="3 4" key="1">
    <citation type="submission" date="2021-04" db="EMBL/GenBank/DDBJ databases">
        <title>The genome sequence of type strain Ideonella paludis KCTC 32238.</title>
        <authorList>
            <person name="Liu Y."/>
        </authorList>
    </citation>
    <scope>NUCLEOTIDE SEQUENCE [LARGE SCALE GENOMIC DNA]</scope>
    <source>
        <strain evidence="3 4">KCTC 32238</strain>
    </source>
</reference>
<dbReference type="SUPFAM" id="SSF158472">
    <property type="entry name" value="HAMP domain-like"/>
    <property type="match status" value="1"/>
</dbReference>
<dbReference type="Gene3D" id="6.10.340.10">
    <property type="match status" value="1"/>
</dbReference>
<dbReference type="CDD" id="cd06225">
    <property type="entry name" value="HAMP"/>
    <property type="match status" value="1"/>
</dbReference>
<name>A0ABS5DY08_9BURK</name>
<dbReference type="SMART" id="SM00471">
    <property type="entry name" value="HDc"/>
    <property type="match status" value="1"/>
</dbReference>
<dbReference type="Gene3D" id="1.10.3210.10">
    <property type="entry name" value="Hypothetical protein af1432"/>
    <property type="match status" value="2"/>
</dbReference>
<dbReference type="RefSeq" id="WP_210809343.1">
    <property type="nucleotide sequence ID" value="NZ_JAGQDG010000004.1"/>
</dbReference>
<feature type="domain" description="HAMP" evidence="1">
    <location>
        <begin position="370"/>
        <end position="423"/>
    </location>
</feature>
<dbReference type="CDD" id="cd00077">
    <property type="entry name" value="HDc"/>
    <property type="match status" value="1"/>
</dbReference>
<dbReference type="Pfam" id="PF00672">
    <property type="entry name" value="HAMP"/>
    <property type="match status" value="1"/>
</dbReference>
<dbReference type="SUPFAM" id="SSF55781">
    <property type="entry name" value="GAF domain-like"/>
    <property type="match status" value="1"/>
</dbReference>
<dbReference type="Gene3D" id="3.30.450.20">
    <property type="entry name" value="PAS domain"/>
    <property type="match status" value="1"/>
</dbReference>
<dbReference type="PANTHER" id="PTHR45228:SF5">
    <property type="entry name" value="CYCLIC DI-GMP PHOSPHODIESTERASE VC_1348-RELATED"/>
    <property type="match status" value="1"/>
</dbReference>
<keyword evidence="4" id="KW-1185">Reference proteome</keyword>
<dbReference type="InterPro" id="IPR003607">
    <property type="entry name" value="HD/PDEase_dom"/>
</dbReference>
<sequence length="985" mass="109174">MHSAPRRRFSLHLHLTTLFVALLALVGGTLAWLATSRSASIIETAAQDVSLRVVREARSEWQQLLTPAESAVALLSQQAVLRAGSLEDRLSHLPLALQTLASAPAATSLYVAYANGDFLLVRNVRSADEAAVLKAPAGTRFAVQSIERDAERDVGTFVFLNAQQQELQREIRPDYTRYDARERDWYTRAMTHSGVVRTEPYVFFTNRKQGLTLAQRTAVEGVVVGIDIELDTLSDVLRRQKLTPHTQMVLMDSQRRVLASASATPLPVPTDAQGKPRLATLADLALPALSSLAAAPLPRDSQPQAVHTDTGRWQVVVMPLQEQAQQTVVLAFAVPEDELLAGARALRDELLLAIIATLLLALPAGWWMARQISRPVQQLARHARAVEQFDVSTPVDVHSVVKEVDDLARAMQSMKRTIRRFLDISTAVASEENFDRLMPRLLNEMIDAGEAAGGLLFLADGQGRTLELVVAAHLAETQTVADPQALPPEAWPQVLREAVARPGAGALAGQVSADELRRVLGAVLPQRRGDADHDAVAVPLFNRQHQLVGALLLMDVRRSDQAMLSFVSALSGTAAVSLETRELIRAQKELFESFIRMIASAIDAKSPYTGGHCARVPELTKMLARAACEDQDGAFADFQLKPQDWEAVHVGAWLHDCGKMTTPEFVVDKATKLETLYDRIHEIRMRFEVLKRDAEIRMWKSVVAGEVSSVAHARLMHELAELDHEFRYVAMCNEGEEFVSPERAARLREIGSRTWMRTLDDRIGISREERQRKAAAQPAPTLPVAEPLLADKPEHLIPHDTPPVTAPGNRWGFTMAAPEWQYNRGELANLSVPRGTLTPEERFKINDHIAQTIVMLSQLPFPKHLQQVPEIAGSHHEKMDGTGYPRGLKGPEMSPVARMMALADVFEALTAVDRPYKEGKKLSEAIRILSFMKRDGHIDPDVFELFLRSGVYRLYAAQFMKPELIDTVDVESYLAKRNTDFAVLS</sequence>
<dbReference type="SMART" id="SM00304">
    <property type="entry name" value="HAMP"/>
    <property type="match status" value="1"/>
</dbReference>
<dbReference type="PROSITE" id="PS51832">
    <property type="entry name" value="HD_GYP"/>
    <property type="match status" value="1"/>
</dbReference>
<evidence type="ECO:0000313" key="4">
    <source>
        <dbReference type="Proteomes" id="UP000672097"/>
    </source>
</evidence>
<dbReference type="EMBL" id="JAGQDG010000004">
    <property type="protein sequence ID" value="MBQ0936035.1"/>
    <property type="molecule type" value="Genomic_DNA"/>
</dbReference>
<dbReference type="InterPro" id="IPR037522">
    <property type="entry name" value="HD_GYP_dom"/>
</dbReference>
<comment type="caution">
    <text evidence="3">The sequence shown here is derived from an EMBL/GenBank/DDBJ whole genome shotgun (WGS) entry which is preliminary data.</text>
</comment>